<organism evidence="7 8">
    <name type="scientific">Hydnum rufescens UP504</name>
    <dbReference type="NCBI Taxonomy" id="1448309"/>
    <lineage>
        <taxon>Eukaryota</taxon>
        <taxon>Fungi</taxon>
        <taxon>Dikarya</taxon>
        <taxon>Basidiomycota</taxon>
        <taxon>Agaricomycotina</taxon>
        <taxon>Agaricomycetes</taxon>
        <taxon>Cantharellales</taxon>
        <taxon>Hydnaceae</taxon>
        <taxon>Hydnum</taxon>
    </lineage>
</organism>
<evidence type="ECO:0000256" key="4">
    <source>
        <dbReference type="ARBA" id="ARBA00022989"/>
    </source>
</evidence>
<evidence type="ECO:0000256" key="2">
    <source>
        <dbReference type="ARBA" id="ARBA00022448"/>
    </source>
</evidence>
<evidence type="ECO:0000256" key="1">
    <source>
        <dbReference type="ARBA" id="ARBA00004141"/>
    </source>
</evidence>
<feature type="transmembrane region" description="Helical" evidence="6">
    <location>
        <begin position="66"/>
        <end position="85"/>
    </location>
</feature>
<keyword evidence="8" id="KW-1185">Reference proteome</keyword>
<comment type="subcellular location">
    <subcellularLocation>
        <location evidence="1">Membrane</location>
        <topology evidence="1">Multi-pass membrane protein</topology>
    </subcellularLocation>
</comment>
<dbReference type="Proteomes" id="UP000886523">
    <property type="component" value="Unassembled WGS sequence"/>
</dbReference>
<dbReference type="Gene3D" id="1.20.1250.20">
    <property type="entry name" value="MFS general substrate transporter like domains"/>
    <property type="match status" value="1"/>
</dbReference>
<accession>A0A9P6AKS3</accession>
<proteinExistence type="predicted"/>
<dbReference type="PANTHER" id="PTHR43791:SF91">
    <property type="entry name" value="MAJOR FACILITATOR SUPERFAMILY (MFS) PROFILE DOMAIN-CONTAINING PROTEIN-RELATED"/>
    <property type="match status" value="1"/>
</dbReference>
<evidence type="ECO:0000313" key="7">
    <source>
        <dbReference type="EMBL" id="KAF9507164.1"/>
    </source>
</evidence>
<keyword evidence="4 6" id="KW-1133">Transmembrane helix</keyword>
<evidence type="ECO:0000256" key="3">
    <source>
        <dbReference type="ARBA" id="ARBA00022692"/>
    </source>
</evidence>
<dbReference type="OrthoDB" id="2985014at2759"/>
<dbReference type="GO" id="GO:0022857">
    <property type="term" value="F:transmembrane transporter activity"/>
    <property type="evidence" value="ECO:0007669"/>
    <property type="project" value="TreeGrafter"/>
</dbReference>
<dbReference type="AlphaFoldDB" id="A0A9P6AKS3"/>
<dbReference type="InterPro" id="IPR036259">
    <property type="entry name" value="MFS_trans_sf"/>
</dbReference>
<evidence type="ECO:0000256" key="6">
    <source>
        <dbReference type="SAM" id="Phobius"/>
    </source>
</evidence>
<dbReference type="EMBL" id="MU129089">
    <property type="protein sequence ID" value="KAF9507164.1"/>
    <property type="molecule type" value="Genomic_DNA"/>
</dbReference>
<dbReference type="PANTHER" id="PTHR43791">
    <property type="entry name" value="PERMEASE-RELATED"/>
    <property type="match status" value="1"/>
</dbReference>
<keyword evidence="2" id="KW-0813">Transport</keyword>
<evidence type="ECO:0000313" key="8">
    <source>
        <dbReference type="Proteomes" id="UP000886523"/>
    </source>
</evidence>
<name>A0A9P6AKS3_9AGAM</name>
<feature type="transmembrane region" description="Helical" evidence="6">
    <location>
        <begin position="40"/>
        <end position="59"/>
    </location>
</feature>
<protein>
    <recommendedName>
        <fullName evidence="9">Major facilitator superfamily (MFS) profile domain-containing protein</fullName>
    </recommendedName>
</protein>
<evidence type="ECO:0000256" key="5">
    <source>
        <dbReference type="ARBA" id="ARBA00023136"/>
    </source>
</evidence>
<keyword evidence="5 6" id="KW-0472">Membrane</keyword>
<comment type="caution">
    <text evidence="7">The sequence shown here is derived from an EMBL/GenBank/DDBJ whole genome shotgun (WGS) entry which is preliminary data.</text>
</comment>
<dbReference type="GO" id="GO:0016020">
    <property type="term" value="C:membrane"/>
    <property type="evidence" value="ECO:0007669"/>
    <property type="project" value="UniProtKB-SubCell"/>
</dbReference>
<sequence length="136" mass="14817">MIAFAIAQFGVDTMLYGFSIFLPTIIQHIGHWSTPVTQVLTIPCYFLGALSFLTVAYLADRTQRRGPFCIVFGSIVIIGYIILLGSDTPGNTPRYGKRAAGNGLQLTVGNSSGVMVPFLYTKPQGLLKGTPYPLQW</sequence>
<keyword evidence="3 6" id="KW-0812">Transmembrane</keyword>
<gene>
    <name evidence="7" type="ORF">BS47DRAFT_344658</name>
</gene>
<evidence type="ECO:0008006" key="9">
    <source>
        <dbReference type="Google" id="ProtNLM"/>
    </source>
</evidence>
<reference evidence="7" key="1">
    <citation type="journal article" date="2020" name="Nat. Commun.">
        <title>Large-scale genome sequencing of mycorrhizal fungi provides insights into the early evolution of symbiotic traits.</title>
        <authorList>
            <person name="Miyauchi S."/>
            <person name="Kiss E."/>
            <person name="Kuo A."/>
            <person name="Drula E."/>
            <person name="Kohler A."/>
            <person name="Sanchez-Garcia M."/>
            <person name="Morin E."/>
            <person name="Andreopoulos B."/>
            <person name="Barry K.W."/>
            <person name="Bonito G."/>
            <person name="Buee M."/>
            <person name="Carver A."/>
            <person name="Chen C."/>
            <person name="Cichocki N."/>
            <person name="Clum A."/>
            <person name="Culley D."/>
            <person name="Crous P.W."/>
            <person name="Fauchery L."/>
            <person name="Girlanda M."/>
            <person name="Hayes R.D."/>
            <person name="Keri Z."/>
            <person name="LaButti K."/>
            <person name="Lipzen A."/>
            <person name="Lombard V."/>
            <person name="Magnuson J."/>
            <person name="Maillard F."/>
            <person name="Murat C."/>
            <person name="Nolan M."/>
            <person name="Ohm R.A."/>
            <person name="Pangilinan J."/>
            <person name="Pereira M.F."/>
            <person name="Perotto S."/>
            <person name="Peter M."/>
            <person name="Pfister S."/>
            <person name="Riley R."/>
            <person name="Sitrit Y."/>
            <person name="Stielow J.B."/>
            <person name="Szollosi G."/>
            <person name="Zifcakova L."/>
            <person name="Stursova M."/>
            <person name="Spatafora J.W."/>
            <person name="Tedersoo L."/>
            <person name="Vaario L.M."/>
            <person name="Yamada A."/>
            <person name="Yan M."/>
            <person name="Wang P."/>
            <person name="Xu J."/>
            <person name="Bruns T."/>
            <person name="Baldrian P."/>
            <person name="Vilgalys R."/>
            <person name="Dunand C."/>
            <person name="Henrissat B."/>
            <person name="Grigoriev I.V."/>
            <person name="Hibbett D."/>
            <person name="Nagy L.G."/>
            <person name="Martin F.M."/>
        </authorList>
    </citation>
    <scope>NUCLEOTIDE SEQUENCE</scope>
    <source>
        <strain evidence="7">UP504</strain>
    </source>
</reference>
<dbReference type="SUPFAM" id="SSF103473">
    <property type="entry name" value="MFS general substrate transporter"/>
    <property type="match status" value="1"/>
</dbReference>